<gene>
    <name evidence="9" type="primary">LOC106177596</name>
</gene>
<organism evidence="8 9">
    <name type="scientific">Lingula anatina</name>
    <name type="common">Brachiopod</name>
    <name type="synonym">Lingula unguis</name>
    <dbReference type="NCBI Taxonomy" id="7574"/>
    <lineage>
        <taxon>Eukaryota</taxon>
        <taxon>Metazoa</taxon>
        <taxon>Spiralia</taxon>
        <taxon>Lophotrochozoa</taxon>
        <taxon>Brachiopoda</taxon>
        <taxon>Linguliformea</taxon>
        <taxon>Lingulata</taxon>
        <taxon>Lingulida</taxon>
        <taxon>Linguloidea</taxon>
        <taxon>Lingulidae</taxon>
        <taxon>Lingula</taxon>
    </lineage>
</organism>
<dbReference type="InterPro" id="IPR050460">
    <property type="entry name" value="Distal-less_Homeobox_TF"/>
</dbReference>
<name>A0A1S3K0S3_LINAN</name>
<feature type="domain" description="Homeobox" evidence="7">
    <location>
        <begin position="317"/>
        <end position="377"/>
    </location>
</feature>
<dbReference type="PROSITE" id="PS00027">
    <property type="entry name" value="HOMEOBOX_1"/>
    <property type="match status" value="1"/>
</dbReference>
<proteinExistence type="predicted"/>
<evidence type="ECO:0000259" key="7">
    <source>
        <dbReference type="PROSITE" id="PS50071"/>
    </source>
</evidence>
<feature type="region of interest" description="Disordered" evidence="6">
    <location>
        <begin position="499"/>
        <end position="523"/>
    </location>
</feature>
<keyword evidence="2 4" id="KW-0371">Homeobox</keyword>
<comment type="subcellular location">
    <subcellularLocation>
        <location evidence="4 5">Nucleus</location>
    </subcellularLocation>
</comment>
<dbReference type="Pfam" id="PF00046">
    <property type="entry name" value="Homeodomain"/>
    <property type="match status" value="1"/>
</dbReference>
<evidence type="ECO:0000256" key="5">
    <source>
        <dbReference type="RuleBase" id="RU000682"/>
    </source>
</evidence>
<feature type="region of interest" description="Disordered" evidence="6">
    <location>
        <begin position="257"/>
        <end position="318"/>
    </location>
</feature>
<reference evidence="9" key="1">
    <citation type="submission" date="2025-08" db="UniProtKB">
        <authorList>
            <consortium name="RefSeq"/>
        </authorList>
    </citation>
    <scope>IDENTIFICATION</scope>
    <source>
        <tissue evidence="9">Gonads</tissue>
    </source>
</reference>
<evidence type="ECO:0000313" key="9">
    <source>
        <dbReference type="RefSeq" id="XP_013415880.1"/>
    </source>
</evidence>
<evidence type="ECO:0000256" key="3">
    <source>
        <dbReference type="ARBA" id="ARBA00023242"/>
    </source>
</evidence>
<evidence type="ECO:0000256" key="6">
    <source>
        <dbReference type="SAM" id="MobiDB-lite"/>
    </source>
</evidence>
<sequence>MEVLDNLSLCEQFSDHSSPPFSVGKLLEVDVDSISPSTFDMSGSSCGSGEQPDGLDDPRPENPQTGDDDKEKPKDLSIGNESCPGSATSGQKRNLASENVTANNDTNADLEGSSRWNYYQNFLDLAQPLGPMPPQAHSGGGGDVGKYSQQSNVTSNNAPSSTNPTGPRTVLPLTTHEHSHPVCHTNLYADFNLYQPHQTANPFPNYGNSANDYQLPKAGYHGSFAYLPQQLQGAPPMGHSYSAGPWVRPYYTLPVRKRPYKGPNDNESPGEPDSSTGAAPTPEPRGDGSGESPHGPSVSNVGPVASLGSAMTQRTGPYTRGRRVCFSTSQIQELEKSFLKSQYCNTDERKLLAEKLELNETQIKNWFQNRRSKEKRRQKKEVILSALTRPNITLDSCGPELPDVRIPSQDKTHTPPPTPPTPPPSSVPTAEPYPTVMPPWSYHQYPQSVMPGCGMVTQPSPAAWNPQPVGMFGPGGFHNPYAVCYPGYPYLQVDHYRSQMASDQEPKVKDDSTERADVKKETA</sequence>
<feature type="compositionally biased region" description="Polar residues" evidence="6">
    <location>
        <begin position="79"/>
        <end position="107"/>
    </location>
</feature>
<dbReference type="Proteomes" id="UP000085678">
    <property type="component" value="Unplaced"/>
</dbReference>
<dbReference type="InterPro" id="IPR009057">
    <property type="entry name" value="Homeodomain-like_sf"/>
</dbReference>
<dbReference type="GO" id="GO:0000981">
    <property type="term" value="F:DNA-binding transcription factor activity, RNA polymerase II-specific"/>
    <property type="evidence" value="ECO:0007669"/>
    <property type="project" value="InterPro"/>
</dbReference>
<dbReference type="AlphaFoldDB" id="A0A1S3K0S3"/>
<keyword evidence="3 4" id="KW-0539">Nucleus</keyword>
<feature type="region of interest" description="Disordered" evidence="6">
    <location>
        <begin position="394"/>
        <end position="432"/>
    </location>
</feature>
<dbReference type="PROSITE" id="PS50071">
    <property type="entry name" value="HOMEOBOX_2"/>
    <property type="match status" value="1"/>
</dbReference>
<dbReference type="SUPFAM" id="SSF46689">
    <property type="entry name" value="Homeodomain-like"/>
    <property type="match status" value="1"/>
</dbReference>
<feature type="region of interest" description="Disordered" evidence="6">
    <location>
        <begin position="129"/>
        <end position="172"/>
    </location>
</feature>
<feature type="compositionally biased region" description="Polar residues" evidence="6">
    <location>
        <begin position="36"/>
        <end position="48"/>
    </location>
</feature>
<dbReference type="PANTHER" id="PTHR24327:SF41">
    <property type="entry name" value="BRAIN-SPECIFIC HOMEOBOX PROTEIN"/>
    <property type="match status" value="1"/>
</dbReference>
<dbReference type="STRING" id="7574.A0A1S3K0S3"/>
<dbReference type="RefSeq" id="XP_013415880.1">
    <property type="nucleotide sequence ID" value="XM_013560426.1"/>
</dbReference>
<accession>A0A1S3K0S3</accession>
<feature type="region of interest" description="Disordered" evidence="6">
    <location>
        <begin position="36"/>
        <end position="110"/>
    </location>
</feature>
<evidence type="ECO:0000256" key="4">
    <source>
        <dbReference type="PROSITE-ProRule" id="PRU00108"/>
    </source>
</evidence>
<evidence type="ECO:0000256" key="1">
    <source>
        <dbReference type="ARBA" id="ARBA00023125"/>
    </source>
</evidence>
<dbReference type="GO" id="GO:0005634">
    <property type="term" value="C:nucleus"/>
    <property type="evidence" value="ECO:0007669"/>
    <property type="project" value="UniProtKB-SubCell"/>
</dbReference>
<evidence type="ECO:0000313" key="8">
    <source>
        <dbReference type="Proteomes" id="UP000085678"/>
    </source>
</evidence>
<dbReference type="InterPro" id="IPR017970">
    <property type="entry name" value="Homeobox_CS"/>
</dbReference>
<dbReference type="GO" id="GO:0000978">
    <property type="term" value="F:RNA polymerase II cis-regulatory region sequence-specific DNA binding"/>
    <property type="evidence" value="ECO:0007669"/>
    <property type="project" value="TreeGrafter"/>
</dbReference>
<dbReference type="Gene3D" id="1.10.10.60">
    <property type="entry name" value="Homeodomain-like"/>
    <property type="match status" value="1"/>
</dbReference>
<feature type="DNA-binding region" description="Homeobox" evidence="4">
    <location>
        <begin position="319"/>
        <end position="378"/>
    </location>
</feature>
<dbReference type="InParanoid" id="A0A1S3K0S3"/>
<keyword evidence="8" id="KW-1185">Reference proteome</keyword>
<dbReference type="SMART" id="SM00389">
    <property type="entry name" value="HOX"/>
    <property type="match status" value="1"/>
</dbReference>
<protein>
    <submittedName>
        <fullName evidence="9">Homeobox protein Hox-A3 isoform X1</fullName>
    </submittedName>
</protein>
<feature type="compositionally biased region" description="Basic and acidic residues" evidence="6">
    <location>
        <begin position="504"/>
        <end position="523"/>
    </location>
</feature>
<keyword evidence="1 4" id="KW-0238">DNA-binding</keyword>
<evidence type="ECO:0000256" key="2">
    <source>
        <dbReference type="ARBA" id="ARBA00023155"/>
    </source>
</evidence>
<dbReference type="KEGG" id="lak:106177596"/>
<dbReference type="GeneID" id="106177596"/>
<feature type="compositionally biased region" description="Polar residues" evidence="6">
    <location>
        <begin position="147"/>
        <end position="166"/>
    </location>
</feature>
<feature type="compositionally biased region" description="Pro residues" evidence="6">
    <location>
        <begin position="414"/>
        <end position="426"/>
    </location>
</feature>
<dbReference type="InterPro" id="IPR001356">
    <property type="entry name" value="HD"/>
</dbReference>
<dbReference type="PANTHER" id="PTHR24327">
    <property type="entry name" value="HOMEOBOX PROTEIN"/>
    <property type="match status" value="1"/>
</dbReference>
<dbReference type="CDD" id="cd00086">
    <property type="entry name" value="homeodomain"/>
    <property type="match status" value="1"/>
</dbReference>